<organism evidence="5 6">
    <name type="scientific">Elaphomyces granulatus</name>
    <dbReference type="NCBI Taxonomy" id="519963"/>
    <lineage>
        <taxon>Eukaryota</taxon>
        <taxon>Fungi</taxon>
        <taxon>Dikarya</taxon>
        <taxon>Ascomycota</taxon>
        <taxon>Pezizomycotina</taxon>
        <taxon>Eurotiomycetes</taxon>
        <taxon>Eurotiomycetidae</taxon>
        <taxon>Eurotiales</taxon>
        <taxon>Elaphomycetaceae</taxon>
        <taxon>Elaphomyces</taxon>
    </lineage>
</organism>
<feature type="domain" description="Peptidase S8/S53" evidence="4">
    <location>
        <begin position="103"/>
        <end position="312"/>
    </location>
</feature>
<proteinExistence type="inferred from homology"/>
<evidence type="ECO:0000256" key="2">
    <source>
        <dbReference type="ARBA" id="ARBA00023145"/>
    </source>
</evidence>
<evidence type="ECO:0000256" key="3">
    <source>
        <dbReference type="PROSITE-ProRule" id="PRU01240"/>
    </source>
</evidence>
<reference evidence="5 6" key="1">
    <citation type="journal article" date="2015" name="Environ. Microbiol.">
        <title>Metagenome sequence of Elaphomyces granulatus from sporocarp tissue reveals Ascomycota ectomycorrhizal fingerprints of genome expansion and a Proteobacteria-rich microbiome.</title>
        <authorList>
            <person name="Quandt C.A."/>
            <person name="Kohler A."/>
            <person name="Hesse C.N."/>
            <person name="Sharpton T.J."/>
            <person name="Martin F."/>
            <person name="Spatafora J.W."/>
        </authorList>
    </citation>
    <scope>NUCLEOTIDE SEQUENCE [LARGE SCALE GENOMIC DNA]</scope>
    <source>
        <strain evidence="5 6">OSC145934</strain>
    </source>
</reference>
<dbReference type="Proteomes" id="UP000243515">
    <property type="component" value="Unassembled WGS sequence"/>
</dbReference>
<dbReference type="AlphaFoldDB" id="A0A232LN86"/>
<feature type="active site" description="Charge relay system" evidence="3">
    <location>
        <position position="297"/>
    </location>
</feature>
<name>A0A232LN86_9EURO</name>
<dbReference type="GO" id="GO:0006508">
    <property type="term" value="P:proteolysis"/>
    <property type="evidence" value="ECO:0007669"/>
    <property type="project" value="UniProtKB-KW"/>
</dbReference>
<evidence type="ECO:0000313" key="6">
    <source>
        <dbReference type="Proteomes" id="UP000243515"/>
    </source>
</evidence>
<feature type="active site" description="Charge relay system" evidence="3">
    <location>
        <position position="150"/>
    </location>
</feature>
<sequence length="383" mass="42874">LENLIIHVVEDVLSDPRAQKLERELVAALDLMSQKLDRNRRRPWAWDTRRERWIPQTSSTKLTDLEKICLPELKYFIDGYKTTHQSFERKAARQAERHPPYRVKVAVIDNGVVLVGNNAKSSICAQIRDGQSFVLKGAEVQPWWHAIGPHGTQMTSLICAIDPCCEIFIARVGDSDNSGVTPRRLARAIRWAIKKQVDVISISIALTLSHPKLDTAVSDAVNSGIAVICSTTDNLSSGERTYPAQMLGTISVAACDKYGRMLNWSKEEKKSYRINGKDVLAGTVPYVASEERITGNSVATAIAAGLGSLILSCCRLVERKEDPKNLIENYFKGMTLDPKLQYIEPKALFSKQGLEQGYQEPKEQFDVWTRIVEKFGGDTGWKN</sequence>
<dbReference type="Pfam" id="PF00082">
    <property type="entry name" value="Peptidase_S8"/>
    <property type="match status" value="1"/>
</dbReference>
<dbReference type="OrthoDB" id="4364544at2759"/>
<dbReference type="InterPro" id="IPR036852">
    <property type="entry name" value="Peptidase_S8/S53_dom_sf"/>
</dbReference>
<evidence type="ECO:0000259" key="4">
    <source>
        <dbReference type="Pfam" id="PF00082"/>
    </source>
</evidence>
<evidence type="ECO:0000313" key="5">
    <source>
        <dbReference type="EMBL" id="OXV05564.1"/>
    </source>
</evidence>
<accession>A0A232LN86</accession>
<keyword evidence="2" id="KW-0865">Zymogen</keyword>
<dbReference type="Gene3D" id="3.40.50.200">
    <property type="entry name" value="Peptidase S8/S53 domain"/>
    <property type="match status" value="1"/>
</dbReference>
<keyword evidence="3" id="KW-0720">Serine protease</keyword>
<comment type="similarity">
    <text evidence="3">Belongs to the peptidase S8 family.</text>
</comment>
<keyword evidence="1" id="KW-0732">Signal</keyword>
<keyword evidence="6" id="KW-1185">Reference proteome</keyword>
<keyword evidence="3" id="KW-0378">Hydrolase</keyword>
<protein>
    <recommendedName>
        <fullName evidence="4">Peptidase S8/S53 domain-containing protein</fullName>
    </recommendedName>
</protein>
<dbReference type="GO" id="GO:0004252">
    <property type="term" value="F:serine-type endopeptidase activity"/>
    <property type="evidence" value="ECO:0007669"/>
    <property type="project" value="UniProtKB-UniRule"/>
</dbReference>
<gene>
    <name evidence="5" type="ORF">Egran_06668</name>
</gene>
<comment type="caution">
    <text evidence="5">The sequence shown here is derived from an EMBL/GenBank/DDBJ whole genome shotgun (WGS) entry which is preliminary data.</text>
</comment>
<keyword evidence="3" id="KW-0645">Protease</keyword>
<dbReference type="SUPFAM" id="SSF52743">
    <property type="entry name" value="Subtilisin-like"/>
    <property type="match status" value="1"/>
</dbReference>
<dbReference type="InterPro" id="IPR000209">
    <property type="entry name" value="Peptidase_S8/S53_dom"/>
</dbReference>
<dbReference type="PROSITE" id="PS51892">
    <property type="entry name" value="SUBTILASE"/>
    <property type="match status" value="1"/>
</dbReference>
<feature type="non-terminal residue" evidence="5">
    <location>
        <position position="1"/>
    </location>
</feature>
<evidence type="ECO:0000256" key="1">
    <source>
        <dbReference type="ARBA" id="ARBA00022729"/>
    </source>
</evidence>
<dbReference type="EMBL" id="NPHW01006766">
    <property type="protein sequence ID" value="OXV05564.1"/>
    <property type="molecule type" value="Genomic_DNA"/>
</dbReference>
<feature type="active site" description="Charge relay system" evidence="3">
    <location>
        <position position="109"/>
    </location>
</feature>